<evidence type="ECO:0000313" key="3">
    <source>
        <dbReference type="Proteomes" id="UP000324222"/>
    </source>
</evidence>
<sequence length="90" mass="9461">MKVKVRVNMTQGKLMNGRKDKGSAEGERVVNGGTLLLGVKFLYLGERIADAGSLKAEVLSGRGEIKGAACLEEAGSEKGTSVEAKRSSHV</sequence>
<evidence type="ECO:0000256" key="1">
    <source>
        <dbReference type="SAM" id="MobiDB-lite"/>
    </source>
</evidence>
<keyword evidence="3" id="KW-1185">Reference proteome</keyword>
<proteinExistence type="predicted"/>
<dbReference type="Proteomes" id="UP000324222">
    <property type="component" value="Unassembled WGS sequence"/>
</dbReference>
<name>A0A5B7HUM6_PORTR</name>
<reference evidence="2 3" key="1">
    <citation type="submission" date="2019-05" db="EMBL/GenBank/DDBJ databases">
        <title>Another draft genome of Portunus trituberculatus and its Hox gene families provides insights of decapod evolution.</title>
        <authorList>
            <person name="Jeong J.-H."/>
            <person name="Song I."/>
            <person name="Kim S."/>
            <person name="Choi T."/>
            <person name="Kim D."/>
            <person name="Ryu S."/>
            <person name="Kim W."/>
        </authorList>
    </citation>
    <scope>NUCLEOTIDE SEQUENCE [LARGE SCALE GENOMIC DNA]</scope>
    <source>
        <tissue evidence="2">Muscle</tissue>
    </source>
</reference>
<dbReference type="AlphaFoldDB" id="A0A5B7HUM6"/>
<comment type="caution">
    <text evidence="2">The sequence shown here is derived from an EMBL/GenBank/DDBJ whole genome shotgun (WGS) entry which is preliminary data.</text>
</comment>
<feature type="region of interest" description="Disordered" evidence="1">
    <location>
        <begin position="1"/>
        <end position="25"/>
    </location>
</feature>
<evidence type="ECO:0000313" key="2">
    <source>
        <dbReference type="EMBL" id="MPC76731.1"/>
    </source>
</evidence>
<accession>A0A5B7HUM6</accession>
<protein>
    <submittedName>
        <fullName evidence="2">Uncharacterized protein</fullName>
    </submittedName>
</protein>
<dbReference type="EMBL" id="VSRR010044078">
    <property type="protein sequence ID" value="MPC76731.1"/>
    <property type="molecule type" value="Genomic_DNA"/>
</dbReference>
<organism evidence="2 3">
    <name type="scientific">Portunus trituberculatus</name>
    <name type="common">Swimming crab</name>
    <name type="synonym">Neptunus trituberculatus</name>
    <dbReference type="NCBI Taxonomy" id="210409"/>
    <lineage>
        <taxon>Eukaryota</taxon>
        <taxon>Metazoa</taxon>
        <taxon>Ecdysozoa</taxon>
        <taxon>Arthropoda</taxon>
        <taxon>Crustacea</taxon>
        <taxon>Multicrustacea</taxon>
        <taxon>Malacostraca</taxon>
        <taxon>Eumalacostraca</taxon>
        <taxon>Eucarida</taxon>
        <taxon>Decapoda</taxon>
        <taxon>Pleocyemata</taxon>
        <taxon>Brachyura</taxon>
        <taxon>Eubrachyura</taxon>
        <taxon>Portunoidea</taxon>
        <taxon>Portunidae</taxon>
        <taxon>Portuninae</taxon>
        <taxon>Portunus</taxon>
    </lineage>
</organism>
<gene>
    <name evidence="2" type="ORF">E2C01_071159</name>
</gene>